<dbReference type="OrthoDB" id="5513072at2"/>
<dbReference type="RefSeq" id="WP_076601918.1">
    <property type="nucleotide sequence ID" value="NZ_FTMD01000005.1"/>
</dbReference>
<reference evidence="2" key="1">
    <citation type="submission" date="2017-01" db="EMBL/GenBank/DDBJ databases">
        <authorList>
            <person name="Varghese N."/>
            <person name="Submissions S."/>
        </authorList>
    </citation>
    <scope>NUCLEOTIDE SEQUENCE [LARGE SCALE GENOMIC DNA]</scope>
    <source>
        <strain evidence="2">ATCC 51758</strain>
    </source>
</reference>
<name>A0A1N6U6S3_9RHOO</name>
<dbReference type="SUPFAM" id="SSF51735">
    <property type="entry name" value="NAD(P)-binding Rossmann-fold domains"/>
    <property type="match status" value="1"/>
</dbReference>
<keyword evidence="2" id="KW-1185">Reference proteome</keyword>
<dbReference type="InterPro" id="IPR036291">
    <property type="entry name" value="NAD(P)-bd_dom_sf"/>
</dbReference>
<dbReference type="PANTHER" id="PTHR43431">
    <property type="entry name" value="OXIDOREDUCTASE, SHORT CHAIN DEHYDROGENASE/REDUCTASE FAMILY (AFU_ORTHOLOGUE AFUA_5G14000)"/>
    <property type="match status" value="1"/>
</dbReference>
<dbReference type="Gene3D" id="3.40.50.720">
    <property type="entry name" value="NAD(P)-binding Rossmann-like Domain"/>
    <property type="match status" value="1"/>
</dbReference>
<dbReference type="PRINTS" id="PR00081">
    <property type="entry name" value="GDHRDH"/>
</dbReference>
<proteinExistence type="predicted"/>
<dbReference type="Pfam" id="PF00106">
    <property type="entry name" value="adh_short"/>
    <property type="match status" value="1"/>
</dbReference>
<accession>A0A1N6U6S3</accession>
<protein>
    <submittedName>
        <fullName evidence="1">NADP-dependent 3-hydroxy acid dehydrogenase YdfG</fullName>
    </submittedName>
</protein>
<dbReference type="Proteomes" id="UP000186819">
    <property type="component" value="Unassembled WGS sequence"/>
</dbReference>
<dbReference type="STRING" id="34027.SAMN05421829_105244"/>
<dbReference type="PANTHER" id="PTHR43431:SF1">
    <property type="entry name" value="OS08G0476300 PROTEIN"/>
    <property type="match status" value="1"/>
</dbReference>
<dbReference type="InterPro" id="IPR002347">
    <property type="entry name" value="SDR_fam"/>
</dbReference>
<gene>
    <name evidence="1" type="ORF">SAMN05421829_105244</name>
</gene>
<organism evidence="1 2">
    <name type="scientific">Aromatoleum tolulyticum</name>
    <dbReference type="NCBI Taxonomy" id="34027"/>
    <lineage>
        <taxon>Bacteria</taxon>
        <taxon>Pseudomonadati</taxon>
        <taxon>Pseudomonadota</taxon>
        <taxon>Betaproteobacteria</taxon>
        <taxon>Rhodocyclales</taxon>
        <taxon>Rhodocyclaceae</taxon>
        <taxon>Aromatoleum</taxon>
    </lineage>
</organism>
<dbReference type="AlphaFoldDB" id="A0A1N6U6S3"/>
<evidence type="ECO:0000313" key="1">
    <source>
        <dbReference type="EMBL" id="SIQ61280.1"/>
    </source>
</evidence>
<dbReference type="EMBL" id="FTMD01000005">
    <property type="protein sequence ID" value="SIQ61280.1"/>
    <property type="molecule type" value="Genomic_DNA"/>
</dbReference>
<sequence length="243" mass="26196">MEQRKLALIVGAGPGLGRSLARRFGAAEMNVALAARNLERLENLSVECAGIGRGAHAYRCDAACEEDVQALFRAVRGDYGCPDVVVYNAGAFLARGIVETSAEEFERCWRVGCLGGFLVGREAARAMLERVGQGGPGGTILFTGATASLRGSAGFHNLAVGKFGLRALAQSMARELQPKGIHVAHVLIDGRIRPSTVVEHTDANDGDALLDPDAIAEAYFQLYRQPRSAWTQELDLRPWVERF</sequence>
<evidence type="ECO:0000313" key="2">
    <source>
        <dbReference type="Proteomes" id="UP000186819"/>
    </source>
</evidence>